<evidence type="ECO:0000256" key="3">
    <source>
        <dbReference type="ARBA" id="ARBA00022771"/>
    </source>
</evidence>
<keyword evidence="9" id="KW-1185">Reference proteome</keyword>
<feature type="domain" description="Zinc finger PHD-type" evidence="7">
    <location>
        <begin position="294"/>
        <end position="351"/>
    </location>
</feature>
<dbReference type="InterPro" id="IPR001965">
    <property type="entry name" value="Znf_PHD"/>
</dbReference>
<evidence type="ECO:0000256" key="2">
    <source>
        <dbReference type="ARBA" id="ARBA00022723"/>
    </source>
</evidence>
<feature type="compositionally biased region" description="Basic and acidic residues" evidence="6">
    <location>
        <begin position="597"/>
        <end position="611"/>
    </location>
</feature>
<feature type="region of interest" description="Disordered" evidence="6">
    <location>
        <begin position="34"/>
        <end position="56"/>
    </location>
</feature>
<comment type="caution">
    <text evidence="8">The sequence shown here is derived from an EMBL/GenBank/DDBJ whole genome shotgun (WGS) entry which is preliminary data.</text>
</comment>
<feature type="compositionally biased region" description="Basic and acidic residues" evidence="6">
    <location>
        <begin position="1021"/>
        <end position="1060"/>
    </location>
</feature>
<comment type="subcellular location">
    <subcellularLocation>
        <location evidence="1">Nucleus</location>
    </subcellularLocation>
</comment>
<organism evidence="8 9">
    <name type="scientific">Adiantum capillus-veneris</name>
    <name type="common">Maidenhair fern</name>
    <dbReference type="NCBI Taxonomy" id="13818"/>
    <lineage>
        <taxon>Eukaryota</taxon>
        <taxon>Viridiplantae</taxon>
        <taxon>Streptophyta</taxon>
        <taxon>Embryophyta</taxon>
        <taxon>Tracheophyta</taxon>
        <taxon>Polypodiopsida</taxon>
        <taxon>Polypodiidae</taxon>
        <taxon>Polypodiales</taxon>
        <taxon>Pteridineae</taxon>
        <taxon>Pteridaceae</taxon>
        <taxon>Vittarioideae</taxon>
        <taxon>Adiantum</taxon>
    </lineage>
</organism>
<feature type="compositionally biased region" description="Basic and acidic residues" evidence="6">
    <location>
        <begin position="1320"/>
        <end position="1342"/>
    </location>
</feature>
<dbReference type="Pfam" id="PF22908">
    <property type="entry name" value="PHD_NSD"/>
    <property type="match status" value="1"/>
</dbReference>
<keyword evidence="4" id="KW-0862">Zinc</keyword>
<dbReference type="Pfam" id="PF26055">
    <property type="entry name" value="Mtase_EDM2"/>
    <property type="match status" value="1"/>
</dbReference>
<dbReference type="Pfam" id="PF12047">
    <property type="entry name" value="DNMT1-RFD"/>
    <property type="match status" value="1"/>
</dbReference>
<dbReference type="GO" id="GO:0008270">
    <property type="term" value="F:zinc ion binding"/>
    <property type="evidence" value="ECO:0007669"/>
    <property type="project" value="UniProtKB-KW"/>
</dbReference>
<feature type="region of interest" description="Disordered" evidence="6">
    <location>
        <begin position="968"/>
        <end position="994"/>
    </location>
</feature>
<feature type="domain" description="Zinc finger PHD-type" evidence="7">
    <location>
        <begin position="426"/>
        <end position="496"/>
    </location>
</feature>
<protein>
    <recommendedName>
        <fullName evidence="7">Zinc finger PHD-type domain-containing protein</fullName>
    </recommendedName>
</protein>
<feature type="region of interest" description="Disordered" evidence="6">
    <location>
        <begin position="1020"/>
        <end position="1360"/>
    </location>
</feature>
<reference evidence="8" key="1">
    <citation type="submission" date="2021-01" db="EMBL/GenBank/DDBJ databases">
        <title>Adiantum capillus-veneris genome.</title>
        <authorList>
            <person name="Fang Y."/>
            <person name="Liao Q."/>
        </authorList>
    </citation>
    <scope>NUCLEOTIDE SEQUENCE</scope>
    <source>
        <strain evidence="8">H3</strain>
        <tissue evidence="8">Leaf</tissue>
    </source>
</reference>
<proteinExistence type="predicted"/>
<name>A0A9D4UEM3_ADICA</name>
<accession>A0A9D4UEM3</accession>
<dbReference type="PANTHER" id="PTHR46235">
    <property type="entry name" value="PHD FINGER-CONTAINING PROTEIN DDB_G0268158"/>
    <property type="match status" value="1"/>
</dbReference>
<gene>
    <name evidence="8" type="ORF">GOP47_0018926</name>
</gene>
<feature type="domain" description="Zinc finger PHD-type" evidence="7">
    <location>
        <begin position="356"/>
        <end position="425"/>
    </location>
</feature>
<dbReference type="InterPro" id="IPR055198">
    <property type="entry name" value="NSD_PHD"/>
</dbReference>
<evidence type="ECO:0000256" key="6">
    <source>
        <dbReference type="SAM" id="MobiDB-lite"/>
    </source>
</evidence>
<dbReference type="OrthoDB" id="21264at2759"/>
<dbReference type="InterPro" id="IPR022702">
    <property type="entry name" value="Cytosine_MeTrfase1_RFD"/>
</dbReference>
<feature type="compositionally biased region" description="Basic and acidic residues" evidence="6">
    <location>
        <begin position="1093"/>
        <end position="1135"/>
    </location>
</feature>
<evidence type="ECO:0000313" key="9">
    <source>
        <dbReference type="Proteomes" id="UP000886520"/>
    </source>
</evidence>
<evidence type="ECO:0000256" key="5">
    <source>
        <dbReference type="ARBA" id="ARBA00023242"/>
    </source>
</evidence>
<feature type="compositionally biased region" description="Basic and acidic residues" evidence="6">
    <location>
        <begin position="258"/>
        <end position="267"/>
    </location>
</feature>
<feature type="compositionally biased region" description="Polar residues" evidence="6">
    <location>
        <begin position="1305"/>
        <end position="1319"/>
    </location>
</feature>
<dbReference type="InterPro" id="IPR058939">
    <property type="entry name" value="Mtase_EDM2"/>
</dbReference>
<keyword evidence="5" id="KW-0539">Nucleus</keyword>
<evidence type="ECO:0000313" key="8">
    <source>
        <dbReference type="EMBL" id="KAI5066302.1"/>
    </source>
</evidence>
<dbReference type="CDD" id="cd15565">
    <property type="entry name" value="PHD2_NSD"/>
    <property type="match status" value="1"/>
</dbReference>
<keyword evidence="3" id="KW-0863">Zinc-finger</keyword>
<feature type="region of interest" description="Disordered" evidence="6">
    <location>
        <begin position="1541"/>
        <end position="1573"/>
    </location>
</feature>
<feature type="compositionally biased region" description="Basic and acidic residues" evidence="6">
    <location>
        <begin position="1163"/>
        <end position="1301"/>
    </location>
</feature>
<feature type="region of interest" description="Disordered" evidence="6">
    <location>
        <begin position="236"/>
        <end position="276"/>
    </location>
</feature>
<feature type="region of interest" description="Disordered" evidence="6">
    <location>
        <begin position="509"/>
        <end position="533"/>
    </location>
</feature>
<keyword evidence="2" id="KW-0479">Metal-binding</keyword>
<dbReference type="SMART" id="SM00249">
    <property type="entry name" value="PHD"/>
    <property type="match status" value="3"/>
</dbReference>
<dbReference type="Proteomes" id="UP000886520">
    <property type="component" value="Chromosome 18"/>
</dbReference>
<evidence type="ECO:0000256" key="1">
    <source>
        <dbReference type="ARBA" id="ARBA00004123"/>
    </source>
</evidence>
<dbReference type="PANTHER" id="PTHR46235:SF3">
    <property type="entry name" value="PHD FINGER-CONTAINING PROTEIN DDB_G0268158"/>
    <property type="match status" value="1"/>
</dbReference>
<dbReference type="GO" id="GO:0005634">
    <property type="term" value="C:nucleus"/>
    <property type="evidence" value="ECO:0007669"/>
    <property type="project" value="UniProtKB-SubCell"/>
</dbReference>
<dbReference type="Gene3D" id="3.30.40.10">
    <property type="entry name" value="Zinc/RING finger domain, C3HC4 (zinc finger)"/>
    <property type="match status" value="2"/>
</dbReference>
<sequence>MLATHNALHGSSSPAIATLHLESTLTRIQRQVSEMAEEEDVTMAPAEREGEESSDDDIEIVPKSVDGYWLEYGDETPVSFTTLPYFKTDDEALSEKVVYVRGTQDNGMRLYVRAIAWKLELTKDAKPVFHLKTEKYWIQLMKPRKSYEDTIRSIISVAYFLNHALVNPDDSEKVVWGHIKELFPSWEVAPNRNDLASHLPTVQFFAASDECLAASTALQSIDTGILKKRLASTTEASRGSGRKGVHVSDDEDEGQGEPEQKRGKFEVDDLNAGEDMDGYGEEAEDDVGDLAETVCCICDNGGSVICCDGPCLRSFHLNKGAGGADDSHCSTLGFSKAEAERMDKFFCPNCKFKEHQCYACGRLGCSDDKAGAAQEVYLCDAAMCGHFYHPDCVAEMILKDKDTSDKAALAESIKEGKGFTCPMHKCCKCGKGEVKQERDLQFGVCRRCPRVWHRKCLPFPLPDDGSDDEEEENDEPQRAWDDLLPNRILVYCKRHPIITRLGTPARNHVKFPEGSLPTPKKVPMKSKTEQQEKKLKLIKVRNSTDSLKGAVGEKAARLSELDGLRKKKLARKDDSAPRVSSIKSSADGTFLIKGRTTVEKRDLSSRDDAQKMSKLPSLSKGVVKLERSSSLVSKPPTPRESALRQLQQKSKSSGLKAIIIDNETKNMVSELIEKAKTLVTMDSVLQKHDIPTIYRRSSKTPDKKYSLFKIESITKGMRKAVETLENGGSIEDAKATCSPDFIKFIELCKKDLHVYLSPFLYGARYTSYGRHFTKSEKLEEIVDRLHWYIDKGDMVVDFCCGANEFSLFTRKKLEETGKKCEYRNFDLIQTKNEFNFTKRDWFQVRPDELPDGSKLVMGLNPPFGVKGNLATQFIDHALKFKPKLIILIVPKETERLDHKRDPYDLVWEDPDLLSGQSFYLPGSVDVDENPLNDWNVVAPPLYIWSRPDWTTKHKDIALGKGHISPDSHTRFVGPLWRPPSRPTSPSSLLDFNMGKNESFSAPMEVEEEEENNKDYATLVQTRKEEKQIGVQDSKRKLDRSSSAKLKDESKRNKEPLESKSKVSPSKVINTAAKDEGLNSKVKTISKSAIKDGSVSKKEPEERGSDPLKKKPSEGSEVKQESIKSEKKRDLFKGRSSEGQSHAIPATEKGRSSEGESLAIPATEKVEKAKPHPHQSPEKSRRNSELRLDASRKDRKSNDRSDRGEDNRTDPAWDGHQWKRPSEKHRSNTEGDLSGRRSPNRHDKYESGRRKSPDRFDRHSSGRHGENRKASPERSRHMVNEPRRRSPERSRHVATEQRRGSPEKSGPSSVVDLSTFFSNNDVERDRSRDYDDLPRKSSGKDYQDSSSYRGGSPSRKYVSEEDKRPWVDINNYQAGTESRVRTNEHLNAGYMNSGLAKTSYHDMAPYGVSSSEAQMGTLGRHYYDSGAPGARRPDAYDGQISRLYNDVPLTRQREFYQPDLPREMVSLDRYGGQILTESSFRGSGGGGVGALAEMNIPPPWPAARAPPNVYPSPYVSQVQHQASLGIGDSSRLPTHGIFDNRLAQTPNVRSHYPPSQGRYPGQTNQQFTGGWYDD</sequence>
<feature type="region of interest" description="Disordered" evidence="6">
    <location>
        <begin position="597"/>
        <end position="648"/>
    </location>
</feature>
<evidence type="ECO:0000259" key="7">
    <source>
        <dbReference type="SMART" id="SM00249"/>
    </source>
</evidence>
<evidence type="ECO:0000256" key="4">
    <source>
        <dbReference type="ARBA" id="ARBA00022833"/>
    </source>
</evidence>
<dbReference type="InterPro" id="IPR013083">
    <property type="entry name" value="Znf_RING/FYVE/PHD"/>
</dbReference>
<dbReference type="EMBL" id="JABFUD020000018">
    <property type="protein sequence ID" value="KAI5066302.1"/>
    <property type="molecule type" value="Genomic_DNA"/>
</dbReference>